<evidence type="ECO:0000313" key="2">
    <source>
        <dbReference type="EMBL" id="AVP58885.1"/>
    </source>
</evidence>
<dbReference type="GO" id="GO:0004497">
    <property type="term" value="F:monooxygenase activity"/>
    <property type="evidence" value="ECO:0007669"/>
    <property type="project" value="UniProtKB-KW"/>
</dbReference>
<dbReference type="Pfam" id="PF03992">
    <property type="entry name" value="ABM"/>
    <property type="match status" value="1"/>
</dbReference>
<protein>
    <submittedName>
        <fullName evidence="2">Antibiotic biosynthesis monooxygenase</fullName>
    </submittedName>
</protein>
<reference evidence="3" key="1">
    <citation type="submission" date="2018-03" db="EMBL/GenBank/DDBJ databases">
        <title>Genome sequencing of Melaminivora sp. strain SC2-7.</title>
        <authorList>
            <person name="Kim S.-J."/>
            <person name="Heo J."/>
            <person name="Ahn J.-H."/>
            <person name="Kwon S.-W."/>
        </authorList>
    </citation>
    <scope>NUCLEOTIDE SEQUENCE [LARGE SCALE GENOMIC DNA]</scope>
    <source>
        <strain evidence="3">SC2-7</strain>
    </source>
</reference>
<dbReference type="OrthoDB" id="9812192at2"/>
<dbReference type="RefSeq" id="WP_106847433.1">
    <property type="nucleotide sequence ID" value="NZ_CP027792.1"/>
</dbReference>
<organism evidence="2 3">
    <name type="scientific">Pulveribacter suum</name>
    <dbReference type="NCBI Taxonomy" id="2116657"/>
    <lineage>
        <taxon>Bacteria</taxon>
        <taxon>Pseudomonadati</taxon>
        <taxon>Pseudomonadota</taxon>
        <taxon>Betaproteobacteria</taxon>
        <taxon>Burkholderiales</taxon>
        <taxon>Comamonadaceae</taxon>
        <taxon>Pulveribacter</taxon>
    </lineage>
</organism>
<dbReference type="EMBL" id="CP027792">
    <property type="protein sequence ID" value="AVP58885.1"/>
    <property type="molecule type" value="Genomic_DNA"/>
</dbReference>
<evidence type="ECO:0000259" key="1">
    <source>
        <dbReference type="PROSITE" id="PS51725"/>
    </source>
</evidence>
<name>A0A2P1NPA1_9BURK</name>
<evidence type="ECO:0000313" key="3">
    <source>
        <dbReference type="Proteomes" id="UP000241829"/>
    </source>
</evidence>
<dbReference type="PROSITE" id="PS51725">
    <property type="entry name" value="ABM"/>
    <property type="match status" value="1"/>
</dbReference>
<sequence length="102" mass="11196">MATAKNQVPVQKLVRLTAKPGRQAELRTALQVLESATCAEPGCIEFTLLQSISDDEQFVLLEHFVDDEAFKLNMQLPHTQAFFNAQLVASVHATDVTGLVCP</sequence>
<dbReference type="Proteomes" id="UP000241829">
    <property type="component" value="Chromosome"/>
</dbReference>
<feature type="domain" description="ABM" evidence="1">
    <location>
        <begin position="10"/>
        <end position="100"/>
    </location>
</feature>
<dbReference type="SUPFAM" id="SSF54909">
    <property type="entry name" value="Dimeric alpha+beta barrel"/>
    <property type="match status" value="1"/>
</dbReference>
<proteinExistence type="predicted"/>
<keyword evidence="2" id="KW-0503">Monooxygenase</keyword>
<dbReference type="AlphaFoldDB" id="A0A2P1NPA1"/>
<accession>A0A2P1NPA1</accession>
<dbReference type="InterPro" id="IPR011008">
    <property type="entry name" value="Dimeric_a/b-barrel"/>
</dbReference>
<dbReference type="InterPro" id="IPR007138">
    <property type="entry name" value="ABM_dom"/>
</dbReference>
<gene>
    <name evidence="2" type="ORF">C7H73_15205</name>
</gene>
<dbReference type="KEGG" id="melm:C7H73_15205"/>
<keyword evidence="3" id="KW-1185">Reference proteome</keyword>
<dbReference type="Gene3D" id="3.30.70.100">
    <property type="match status" value="1"/>
</dbReference>
<keyword evidence="2" id="KW-0560">Oxidoreductase</keyword>